<dbReference type="RefSeq" id="WP_090245791.1">
    <property type="nucleotide sequence ID" value="NZ_FPAS01000001.1"/>
</dbReference>
<organism evidence="2 3">
    <name type="scientific">Lishizhenia tianjinensis</name>
    <dbReference type="NCBI Taxonomy" id="477690"/>
    <lineage>
        <taxon>Bacteria</taxon>
        <taxon>Pseudomonadati</taxon>
        <taxon>Bacteroidota</taxon>
        <taxon>Flavobacteriia</taxon>
        <taxon>Flavobacteriales</taxon>
        <taxon>Crocinitomicaceae</taxon>
        <taxon>Lishizhenia</taxon>
    </lineage>
</organism>
<keyword evidence="1" id="KW-0472">Membrane</keyword>
<proteinExistence type="predicted"/>
<protein>
    <submittedName>
        <fullName evidence="2">Uncharacterized protein</fullName>
    </submittedName>
</protein>
<keyword evidence="1" id="KW-0812">Transmembrane</keyword>
<gene>
    <name evidence="2" type="ORF">SAMN05216474_0417</name>
</gene>
<keyword evidence="1" id="KW-1133">Transmembrane helix</keyword>
<evidence type="ECO:0000313" key="2">
    <source>
        <dbReference type="EMBL" id="SFT41217.1"/>
    </source>
</evidence>
<name>A0A1I6XSW5_9FLAO</name>
<reference evidence="2 3" key="1">
    <citation type="submission" date="2016-10" db="EMBL/GenBank/DDBJ databases">
        <authorList>
            <person name="de Groot N.N."/>
        </authorList>
    </citation>
    <scope>NUCLEOTIDE SEQUENCE [LARGE SCALE GENOMIC DNA]</scope>
    <source>
        <strain evidence="2 3">CGMCC 1.7005</strain>
    </source>
</reference>
<evidence type="ECO:0000256" key="1">
    <source>
        <dbReference type="SAM" id="Phobius"/>
    </source>
</evidence>
<dbReference type="Proteomes" id="UP000236454">
    <property type="component" value="Unassembled WGS sequence"/>
</dbReference>
<keyword evidence="3" id="KW-1185">Reference proteome</keyword>
<feature type="transmembrane region" description="Helical" evidence="1">
    <location>
        <begin position="7"/>
        <end position="24"/>
    </location>
</feature>
<sequence length="445" mass="51536">MQKIKNLLVVLSLISFSWISLYVFKEIKAYTPEKLENHLPQDTYFALKVNNKKLLGPVISDIIFKQKLRRKDLIKLDKSEKGDFNDVMKHLFPKNELLLFQEKWNDKFITAILFKPQTPPSEIAEIKDFPYYISFHNDLACLVISDTNDVEFTQEIRQHIDNLLVQDLIKSPARSKFVQAKNKEDQIQVYISGDLESNVQESISAVNLIANKIELRGIGTKNPVKVKQGQKFHYIKEDTSLVNTVTGELPDTLNYYFTSSLKMLGIPSTNIVSTQFHYKGVKLKTDHTQLKLLPEYNGVFRFEDSLRVEDFQTKGITVDEFGKMEFPPLKVLGEYFYVLHLSANELYIGMDENPEIISTPKPKEFELKGDIKDLLTVDTDPFMLGILNNFPLYKNSRTLLDNVEHFEICAHEVENNQLRIEGELRFKNQQEASVQLVKYLLSFIH</sequence>
<evidence type="ECO:0000313" key="3">
    <source>
        <dbReference type="Proteomes" id="UP000236454"/>
    </source>
</evidence>
<dbReference type="AlphaFoldDB" id="A0A1I6XSW5"/>
<dbReference type="EMBL" id="FPAS01000001">
    <property type="protein sequence ID" value="SFT41217.1"/>
    <property type="molecule type" value="Genomic_DNA"/>
</dbReference>
<accession>A0A1I6XSW5</accession>